<protein>
    <submittedName>
        <fullName evidence="2">Uncharacterized protein</fullName>
    </submittedName>
</protein>
<feature type="region of interest" description="Disordered" evidence="1">
    <location>
        <begin position="143"/>
        <end position="170"/>
    </location>
</feature>
<dbReference type="PANTHER" id="PTHR31239">
    <property type="entry name" value="NICOLIN 1"/>
    <property type="match status" value="1"/>
</dbReference>
<gene>
    <name evidence="2" type="ORF">P43SY_008217</name>
</gene>
<feature type="compositionally biased region" description="Basic and acidic residues" evidence="1">
    <location>
        <begin position="149"/>
        <end position="158"/>
    </location>
</feature>
<comment type="caution">
    <text evidence="2">The sequence shown here is derived from an EMBL/GenBank/DDBJ whole genome shotgun (WGS) entry which is preliminary data.</text>
</comment>
<proteinExistence type="predicted"/>
<feature type="compositionally biased region" description="Polar residues" evidence="1">
    <location>
        <begin position="159"/>
        <end position="170"/>
    </location>
</feature>
<accession>A0AAD5Q8P4</accession>
<dbReference type="InterPro" id="IPR040235">
    <property type="entry name" value="Nicolin-1"/>
</dbReference>
<dbReference type="EMBL" id="JAKCXM010000255">
    <property type="protein sequence ID" value="KAJ0397386.1"/>
    <property type="molecule type" value="Genomic_DNA"/>
</dbReference>
<reference evidence="2" key="1">
    <citation type="submission" date="2021-12" db="EMBL/GenBank/DDBJ databases">
        <title>Prjna785345.</title>
        <authorList>
            <person name="Rujirawat T."/>
            <person name="Krajaejun T."/>
        </authorList>
    </citation>
    <scope>NUCLEOTIDE SEQUENCE</scope>
    <source>
        <strain evidence="2">Pi057C3</strain>
    </source>
</reference>
<dbReference type="GO" id="GO:0005654">
    <property type="term" value="C:nucleoplasm"/>
    <property type="evidence" value="ECO:0007669"/>
    <property type="project" value="TreeGrafter"/>
</dbReference>
<keyword evidence="3" id="KW-1185">Reference proteome</keyword>
<name>A0AAD5Q8P4_PYTIN</name>
<sequence>MEIAAHIGRTTSLAEHWALSPHVDHESKALFERARGSCFVLSFPTRPRAVVCLAFRNFFVASLRIVQRHTDGSFTVLLENHTLMKDVHCEQDAQKWHVLHLDKLGRKPDVSTLDMLLVYLFQPSPLFEKWELQHLKVFESRSKASSNPARDHSAKHSSIESAQSPTKTVLQPASSLPAAVLAIASARDVQEHSEKALSLLCRIRQLLHPISTADDGAVAERRNDGDRP</sequence>
<dbReference type="Proteomes" id="UP001209570">
    <property type="component" value="Unassembled WGS sequence"/>
</dbReference>
<evidence type="ECO:0000256" key="1">
    <source>
        <dbReference type="SAM" id="MobiDB-lite"/>
    </source>
</evidence>
<dbReference type="AlphaFoldDB" id="A0AAD5Q8P4"/>
<evidence type="ECO:0000313" key="3">
    <source>
        <dbReference type="Proteomes" id="UP001209570"/>
    </source>
</evidence>
<dbReference type="PANTHER" id="PTHR31239:SF2">
    <property type="entry name" value="NICOLIN-1"/>
    <property type="match status" value="1"/>
</dbReference>
<organism evidence="2 3">
    <name type="scientific">Pythium insidiosum</name>
    <name type="common">Pythiosis disease agent</name>
    <dbReference type="NCBI Taxonomy" id="114742"/>
    <lineage>
        <taxon>Eukaryota</taxon>
        <taxon>Sar</taxon>
        <taxon>Stramenopiles</taxon>
        <taxon>Oomycota</taxon>
        <taxon>Peronosporomycetes</taxon>
        <taxon>Pythiales</taxon>
        <taxon>Pythiaceae</taxon>
        <taxon>Pythium</taxon>
    </lineage>
</organism>
<evidence type="ECO:0000313" key="2">
    <source>
        <dbReference type="EMBL" id="KAJ0397386.1"/>
    </source>
</evidence>